<dbReference type="InterPro" id="IPR003374">
    <property type="entry name" value="ApbE-like_sf"/>
</dbReference>
<feature type="binding site" evidence="11">
    <location>
        <position position="294"/>
    </location>
    <ligand>
        <name>Mg(2+)</name>
        <dbReference type="ChEBI" id="CHEBI:18420"/>
    </ligand>
</feature>
<dbReference type="PANTHER" id="PTHR30040:SF2">
    <property type="entry name" value="FAD:PROTEIN FMN TRANSFERASE"/>
    <property type="match status" value="1"/>
</dbReference>
<comment type="catalytic activity">
    <reaction evidence="9 10 12">
        <text>L-threonyl-[protein] + FAD = FMN-L-threonyl-[protein] + AMP + H(+)</text>
        <dbReference type="Rhea" id="RHEA:36847"/>
        <dbReference type="Rhea" id="RHEA-COMP:11060"/>
        <dbReference type="Rhea" id="RHEA-COMP:11061"/>
        <dbReference type="ChEBI" id="CHEBI:15378"/>
        <dbReference type="ChEBI" id="CHEBI:30013"/>
        <dbReference type="ChEBI" id="CHEBI:57692"/>
        <dbReference type="ChEBI" id="CHEBI:74257"/>
        <dbReference type="ChEBI" id="CHEBI:456215"/>
        <dbReference type="EC" id="2.7.1.180"/>
    </reaction>
</comment>
<accession>A0AAU7VIL9</accession>
<keyword evidence="12" id="KW-0472">Membrane</keyword>
<dbReference type="GO" id="GO:0005886">
    <property type="term" value="C:plasma membrane"/>
    <property type="evidence" value="ECO:0007669"/>
    <property type="project" value="UniProtKB-SubCell"/>
</dbReference>
<dbReference type="EMBL" id="CP158367">
    <property type="protein sequence ID" value="XBX73785.1"/>
    <property type="molecule type" value="Genomic_DNA"/>
</dbReference>
<evidence type="ECO:0000256" key="4">
    <source>
        <dbReference type="ARBA" id="ARBA00022679"/>
    </source>
</evidence>
<feature type="signal peptide" evidence="12">
    <location>
        <begin position="1"/>
        <end position="29"/>
    </location>
</feature>
<organism evidence="13">
    <name type="scientific">Proteinivorax tanatarense</name>
    <dbReference type="NCBI Taxonomy" id="1260629"/>
    <lineage>
        <taxon>Bacteria</taxon>
        <taxon>Bacillati</taxon>
        <taxon>Bacillota</taxon>
        <taxon>Clostridia</taxon>
        <taxon>Eubacteriales</taxon>
        <taxon>Proteinivoracaceae</taxon>
        <taxon>Proteinivorax</taxon>
    </lineage>
</organism>
<proteinExistence type="inferred from homology"/>
<reference evidence="13" key="1">
    <citation type="journal article" date="2013" name="Extremophiles">
        <title>Proteinivorax tanatarense gen. nov., sp. nov., an anaerobic, haloalkaliphilic, proteolytic bacterium isolated from a decaying algal bloom, and proposal of Proteinivoraceae fam. nov.</title>
        <authorList>
            <person name="Kevbrin V."/>
            <person name="Boltyanskaya Y."/>
            <person name="Zhilina T."/>
            <person name="Kolganova T."/>
            <person name="Lavrentjeva E."/>
            <person name="Kuznetsov B."/>
        </authorList>
    </citation>
    <scope>NUCLEOTIDE SEQUENCE</scope>
    <source>
        <strain evidence="13">Z-910T</strain>
    </source>
</reference>
<evidence type="ECO:0000256" key="5">
    <source>
        <dbReference type="ARBA" id="ARBA00022723"/>
    </source>
</evidence>
<dbReference type="AlphaFoldDB" id="A0AAU7VIL9"/>
<comment type="cofactor">
    <cofactor evidence="11">
        <name>Mg(2+)</name>
        <dbReference type="ChEBI" id="CHEBI:18420"/>
    </cofactor>
    <cofactor evidence="11">
        <name>Mn(2+)</name>
        <dbReference type="ChEBI" id="CHEBI:29035"/>
    </cofactor>
    <text evidence="11">Magnesium. Can also use manganese.</text>
</comment>
<evidence type="ECO:0000256" key="10">
    <source>
        <dbReference type="PIRNR" id="PIRNR006268"/>
    </source>
</evidence>
<dbReference type="SUPFAM" id="SSF143631">
    <property type="entry name" value="ApbE-like"/>
    <property type="match status" value="1"/>
</dbReference>
<dbReference type="Gene3D" id="3.10.520.10">
    <property type="entry name" value="ApbE-like domains"/>
    <property type="match status" value="1"/>
</dbReference>
<evidence type="ECO:0000256" key="9">
    <source>
        <dbReference type="ARBA" id="ARBA00048540"/>
    </source>
</evidence>
<gene>
    <name evidence="13" type="ORF">PRVXT_001787</name>
</gene>
<evidence type="ECO:0000256" key="8">
    <source>
        <dbReference type="ARBA" id="ARBA00031306"/>
    </source>
</evidence>
<protein>
    <recommendedName>
        <fullName evidence="2 10">FAD:protein FMN transferase</fullName>
        <ecNumber evidence="1 10">2.7.1.180</ecNumber>
    </recommendedName>
    <alternativeName>
        <fullName evidence="8 10">Flavin transferase</fullName>
    </alternativeName>
</protein>
<evidence type="ECO:0000256" key="3">
    <source>
        <dbReference type="ARBA" id="ARBA00022630"/>
    </source>
</evidence>
<reference evidence="13" key="2">
    <citation type="submission" date="2024-06" db="EMBL/GenBank/DDBJ databases">
        <authorList>
            <person name="Petrova K.O."/>
            <person name="Toshchakov S.V."/>
            <person name="Boltjanskaja Y.V."/>
            <person name="Kevbrin V."/>
        </authorList>
    </citation>
    <scope>NUCLEOTIDE SEQUENCE</scope>
    <source>
        <strain evidence="13">Z-910T</strain>
    </source>
</reference>
<evidence type="ECO:0000256" key="2">
    <source>
        <dbReference type="ARBA" id="ARBA00016337"/>
    </source>
</evidence>
<keyword evidence="4 10" id="KW-0808">Transferase</keyword>
<evidence type="ECO:0000256" key="7">
    <source>
        <dbReference type="ARBA" id="ARBA00022842"/>
    </source>
</evidence>
<dbReference type="PANTHER" id="PTHR30040">
    <property type="entry name" value="THIAMINE BIOSYNTHESIS LIPOPROTEIN APBE"/>
    <property type="match status" value="1"/>
</dbReference>
<evidence type="ECO:0000313" key="13">
    <source>
        <dbReference type="EMBL" id="XBX73785.1"/>
    </source>
</evidence>
<dbReference type="RefSeq" id="WP_350342547.1">
    <property type="nucleotide sequence ID" value="NZ_CP158367.1"/>
</dbReference>
<evidence type="ECO:0000256" key="11">
    <source>
        <dbReference type="PIRSR" id="PIRSR006268-2"/>
    </source>
</evidence>
<evidence type="ECO:0000256" key="6">
    <source>
        <dbReference type="ARBA" id="ARBA00022827"/>
    </source>
</evidence>
<evidence type="ECO:0000256" key="12">
    <source>
        <dbReference type="RuleBase" id="RU363002"/>
    </source>
</evidence>
<keyword evidence="7 10" id="KW-0460">Magnesium</keyword>
<keyword evidence="5 10" id="KW-0479">Metal-binding</keyword>
<name>A0AAU7VIL9_9FIRM</name>
<keyword evidence="3 10" id="KW-0285">Flavoprotein</keyword>
<feature type="binding site" evidence="11">
    <location>
        <position position="290"/>
    </location>
    <ligand>
        <name>Mg(2+)</name>
        <dbReference type="ChEBI" id="CHEBI:18420"/>
    </ligand>
</feature>
<keyword evidence="12" id="KW-1003">Cell membrane</keyword>
<evidence type="ECO:0000256" key="1">
    <source>
        <dbReference type="ARBA" id="ARBA00011955"/>
    </source>
</evidence>
<sequence>MGTIMKTTKYLAALLFMSLAIVGCSSSSAELEVYNHHFFAMDTLVELTGHTDDPQKAEEAFQAAQKEVERLEKLLSAHIEGSDVYNITNNAGIEPVKVSEETFNLLEKGKNYGEKTEGRFDITIGPLLEAYSWSNQVVPSEKEVEHLKELVDYNKLVLDNEKNTAFLETEGMKLDLGAIAKGYIVDKAAEEMMEHGIKYGSVNGGGDVYLMDKPDGTPWRIGVQHPRMERGNFIGVVNTNSNSVVTSGDYERYFMADDIRVHHIIDPKKGYPSQKIQSVTISAPNATIADTLSTALFNYDPEQAVDFVEEIDEVEVLIVDSEGNVFKSSNMKEKFQPNQSLE</sequence>
<dbReference type="PIRSF" id="PIRSF006268">
    <property type="entry name" value="ApbE"/>
    <property type="match status" value="1"/>
</dbReference>
<keyword evidence="6 10" id="KW-0274">FAD</keyword>
<dbReference type="PROSITE" id="PS51257">
    <property type="entry name" value="PROKAR_LIPOPROTEIN"/>
    <property type="match status" value="1"/>
</dbReference>
<keyword evidence="12" id="KW-0449">Lipoprotein</keyword>
<dbReference type="GO" id="GO:0046872">
    <property type="term" value="F:metal ion binding"/>
    <property type="evidence" value="ECO:0007669"/>
    <property type="project" value="UniProtKB-UniRule"/>
</dbReference>
<comment type="subcellular location">
    <subcellularLocation>
        <location evidence="12">Cell inner membrane</location>
        <topology evidence="12">Lipid-anchor</topology>
        <orientation evidence="12">Periplasmic side</orientation>
    </subcellularLocation>
</comment>
<dbReference type="Pfam" id="PF02424">
    <property type="entry name" value="ApbE"/>
    <property type="match status" value="1"/>
</dbReference>
<comment type="function">
    <text evidence="12">Flavin transferase that catalyzes the transfer of the FMN moiety of FAD and its covalent binding to the hydroxyl group of a threonine residue in a target flavoprotein.</text>
</comment>
<feature type="chain" id="PRO_5043105237" description="FAD:protein FMN transferase" evidence="12">
    <location>
        <begin position="30"/>
        <end position="342"/>
    </location>
</feature>
<feature type="binding site" evidence="11">
    <location>
        <position position="178"/>
    </location>
    <ligand>
        <name>Mg(2+)</name>
        <dbReference type="ChEBI" id="CHEBI:18420"/>
    </ligand>
</feature>
<keyword evidence="12" id="KW-0732">Signal</keyword>
<keyword evidence="12" id="KW-0997">Cell inner membrane</keyword>
<dbReference type="GO" id="GO:0016740">
    <property type="term" value="F:transferase activity"/>
    <property type="evidence" value="ECO:0007669"/>
    <property type="project" value="UniProtKB-UniRule"/>
</dbReference>
<comment type="similarity">
    <text evidence="10 12">Belongs to the ApbE family.</text>
</comment>
<dbReference type="InterPro" id="IPR024932">
    <property type="entry name" value="ApbE"/>
</dbReference>
<dbReference type="EC" id="2.7.1.180" evidence="1 10"/>